<dbReference type="PANTHER" id="PTHR46791:SF13">
    <property type="entry name" value="CLR5 DOMAIN-CONTAINING PROTEIN"/>
    <property type="match status" value="1"/>
</dbReference>
<dbReference type="InterPro" id="IPR012337">
    <property type="entry name" value="RNaseH-like_sf"/>
</dbReference>
<keyword evidence="3" id="KW-1185">Reference proteome</keyword>
<proteinExistence type="predicted"/>
<dbReference type="Proteomes" id="UP000596742">
    <property type="component" value="Unassembled WGS sequence"/>
</dbReference>
<dbReference type="AlphaFoldDB" id="A0A8B6BIP7"/>
<dbReference type="Gene3D" id="3.30.420.10">
    <property type="entry name" value="Ribonuclease H-like superfamily/Ribonuclease H"/>
    <property type="match status" value="1"/>
</dbReference>
<dbReference type="GO" id="GO:0003676">
    <property type="term" value="F:nucleic acid binding"/>
    <property type="evidence" value="ECO:0007669"/>
    <property type="project" value="InterPro"/>
</dbReference>
<evidence type="ECO:0000313" key="3">
    <source>
        <dbReference type="Proteomes" id="UP000596742"/>
    </source>
</evidence>
<sequence>MEYSWFPYLHSFFRKGYSYFEMKLLLQENHGVFVSVRHLRRIANSNGLYKRKKSNIERCSDFIQSILSKTSGSHGYRLVHQQCIKNDYVISMENVRLILKVLDSQGVALRRKRQLKRREYISRGPNYIWHIDGYDKLKPFGIAIHGCIDGYSRNIIWLKAGITNNDPKVIAGYYIEAIIELRGCPKSTRSDFGTENKYVEQMQRFFHRNSMQSDKCHIYGSSTHNQRIESLWAIFRKQCAEFWIQLFKWLKHDNLFNGSVLDKNLIQFCFMELIQKDIQAFLSDWNHHKIRHNASIAAPSGRPHILHTFPELLDAEDCIYKVDEDEVDVCLDECSIINHVCDEDMYDLCNILIEEMGWIRNDDPYSTVDLYIALRNCISRELH</sequence>
<dbReference type="SUPFAM" id="SSF53098">
    <property type="entry name" value="Ribonuclease H-like"/>
    <property type="match status" value="1"/>
</dbReference>
<evidence type="ECO:0000259" key="1">
    <source>
        <dbReference type="Pfam" id="PF24764"/>
    </source>
</evidence>
<dbReference type="EMBL" id="UYJE01000228">
    <property type="protein sequence ID" value="VDH91419.1"/>
    <property type="molecule type" value="Genomic_DNA"/>
</dbReference>
<dbReference type="InterPro" id="IPR036397">
    <property type="entry name" value="RNaseH_sf"/>
</dbReference>
<comment type="caution">
    <text evidence="2">The sequence shown here is derived from an EMBL/GenBank/DDBJ whole genome shotgun (WGS) entry which is preliminary data.</text>
</comment>
<feature type="domain" description="Integrase core" evidence="1">
    <location>
        <begin position="123"/>
        <end position="294"/>
    </location>
</feature>
<dbReference type="InterPro" id="IPR058913">
    <property type="entry name" value="Integrase_dom_put"/>
</dbReference>
<dbReference type="Pfam" id="PF24764">
    <property type="entry name" value="rva_4"/>
    <property type="match status" value="1"/>
</dbReference>
<dbReference type="PANTHER" id="PTHR46791">
    <property type="entry name" value="EXPRESSED PROTEIN"/>
    <property type="match status" value="1"/>
</dbReference>
<name>A0A8B6BIP7_MYTGA</name>
<organism evidence="2 3">
    <name type="scientific">Mytilus galloprovincialis</name>
    <name type="common">Mediterranean mussel</name>
    <dbReference type="NCBI Taxonomy" id="29158"/>
    <lineage>
        <taxon>Eukaryota</taxon>
        <taxon>Metazoa</taxon>
        <taxon>Spiralia</taxon>
        <taxon>Lophotrochozoa</taxon>
        <taxon>Mollusca</taxon>
        <taxon>Bivalvia</taxon>
        <taxon>Autobranchia</taxon>
        <taxon>Pteriomorphia</taxon>
        <taxon>Mytilida</taxon>
        <taxon>Mytiloidea</taxon>
        <taxon>Mytilidae</taxon>
        <taxon>Mytilinae</taxon>
        <taxon>Mytilus</taxon>
    </lineage>
</organism>
<protein>
    <recommendedName>
        <fullName evidence="1">Integrase core domain-containing protein</fullName>
    </recommendedName>
</protein>
<dbReference type="OrthoDB" id="6141539at2759"/>
<accession>A0A8B6BIP7</accession>
<evidence type="ECO:0000313" key="2">
    <source>
        <dbReference type="EMBL" id="VDH91419.1"/>
    </source>
</evidence>
<gene>
    <name evidence="2" type="ORF">MGAL_10B006506</name>
</gene>
<reference evidence="2" key="1">
    <citation type="submission" date="2018-11" db="EMBL/GenBank/DDBJ databases">
        <authorList>
            <person name="Alioto T."/>
            <person name="Alioto T."/>
        </authorList>
    </citation>
    <scope>NUCLEOTIDE SEQUENCE</scope>
</reference>